<accession>A0ABT6TKG9</accession>
<gene>
    <name evidence="3" type="ORF">KB449_19775</name>
</gene>
<feature type="chain" id="PRO_5045251225" evidence="2">
    <location>
        <begin position="26"/>
        <end position="555"/>
    </location>
</feature>
<sequence length="555" mass="60903">MTSLKKSVVYAAGFTLLASMLGACGNNNTNNNNNGVSSASPAASGSAPASAGASQSASAGTDEKPITLTFFDKNTGDAFNNAVAQEITKRTGVTIEIQQPTGNPAEKLNLMLASSDLPDIVLMDRGGDIVNKYIAAGALIPLDDLIEKYGPDVKSMYGDMLNKTRYKDGKNYYLSNWYGFEKDEPNGGFNIRMDLLKELAPDKAEGGKPFTADEFEALLRSFKAKYPNVNGKPSVPLTMDGSNMGATLGTFKGMFGLKSYYEQDGKLQFDVTDPKYREMLLYMNKLYRDGLIDVDWAINKKESWLQKLSSGAVLASTGAYWDLGDANGALKKAGGVEKEFYAYKVVANGVDPSKTTYSPKSSLGWDAIGITKANKDPERTMKFINFLASEEGQYLLMWGIEGKDWDMKDGKHVPRPETLQGFKDDWSGFVKQTGIRKWTWFIKNGKGTDGTPYDLAGRYDRNEIDKMAIKNLADSVYDNDAYENLGPQGGTPEALTMQKVQDLMTQSVTKVIIAKSEADANATYDKMLADMKSAGSEKVEKVINDNYQERLSLWK</sequence>
<dbReference type="Proteomes" id="UP001161691">
    <property type="component" value="Unassembled WGS sequence"/>
</dbReference>
<dbReference type="PROSITE" id="PS51257">
    <property type="entry name" value="PROKAR_LIPOPROTEIN"/>
    <property type="match status" value="1"/>
</dbReference>
<dbReference type="EMBL" id="JAGRPV010000001">
    <property type="protein sequence ID" value="MDI4647225.1"/>
    <property type="molecule type" value="Genomic_DNA"/>
</dbReference>
<dbReference type="RefSeq" id="WP_282910004.1">
    <property type="nucleotide sequence ID" value="NZ_JAGRPV010000001.1"/>
</dbReference>
<evidence type="ECO:0000313" key="4">
    <source>
        <dbReference type="Proteomes" id="UP001161691"/>
    </source>
</evidence>
<dbReference type="InterPro" id="IPR050490">
    <property type="entry name" value="Bact_solute-bd_prot1"/>
</dbReference>
<reference evidence="3" key="1">
    <citation type="submission" date="2023-04" db="EMBL/GenBank/DDBJ databases">
        <title>Comparative genomic analysis of Cohnella hashimotonis sp. nov., isolated from the International Space Station.</title>
        <authorList>
            <person name="Venkateswaran K."/>
            <person name="Simpson A."/>
        </authorList>
    </citation>
    <scope>NUCLEOTIDE SEQUENCE</scope>
    <source>
        <strain evidence="3">F6_2S_P_1</strain>
    </source>
</reference>
<dbReference type="InterPro" id="IPR006059">
    <property type="entry name" value="SBP"/>
</dbReference>
<evidence type="ECO:0000256" key="2">
    <source>
        <dbReference type="SAM" id="SignalP"/>
    </source>
</evidence>
<dbReference type="PANTHER" id="PTHR43649:SF12">
    <property type="entry name" value="DIACETYLCHITOBIOSE BINDING PROTEIN DASA"/>
    <property type="match status" value="1"/>
</dbReference>
<dbReference type="Pfam" id="PF01547">
    <property type="entry name" value="SBP_bac_1"/>
    <property type="match status" value="1"/>
</dbReference>
<feature type="region of interest" description="Disordered" evidence="1">
    <location>
        <begin position="35"/>
        <end position="60"/>
    </location>
</feature>
<evidence type="ECO:0000313" key="3">
    <source>
        <dbReference type="EMBL" id="MDI4647225.1"/>
    </source>
</evidence>
<organism evidence="3 4">
    <name type="scientific">Cohnella hashimotonis</name>
    <dbReference type="NCBI Taxonomy" id="2826895"/>
    <lineage>
        <taxon>Bacteria</taxon>
        <taxon>Bacillati</taxon>
        <taxon>Bacillota</taxon>
        <taxon>Bacilli</taxon>
        <taxon>Bacillales</taxon>
        <taxon>Paenibacillaceae</taxon>
        <taxon>Cohnella</taxon>
    </lineage>
</organism>
<name>A0ABT6TKG9_9BACL</name>
<dbReference type="CDD" id="cd13582">
    <property type="entry name" value="PBP2_AlgQ_like_3"/>
    <property type="match status" value="1"/>
</dbReference>
<dbReference type="SUPFAM" id="SSF53850">
    <property type="entry name" value="Periplasmic binding protein-like II"/>
    <property type="match status" value="1"/>
</dbReference>
<feature type="signal peptide" evidence="2">
    <location>
        <begin position="1"/>
        <end position="25"/>
    </location>
</feature>
<evidence type="ECO:0000256" key="1">
    <source>
        <dbReference type="SAM" id="MobiDB-lite"/>
    </source>
</evidence>
<dbReference type="PANTHER" id="PTHR43649">
    <property type="entry name" value="ARABINOSE-BINDING PROTEIN-RELATED"/>
    <property type="match status" value="1"/>
</dbReference>
<dbReference type="Gene3D" id="3.40.190.10">
    <property type="entry name" value="Periplasmic binding protein-like II"/>
    <property type="match status" value="2"/>
</dbReference>
<proteinExistence type="predicted"/>
<keyword evidence="2" id="KW-0732">Signal</keyword>
<protein>
    <submittedName>
        <fullName evidence="3">ABC transporter substrate-binding protein</fullName>
    </submittedName>
</protein>
<comment type="caution">
    <text evidence="3">The sequence shown here is derived from an EMBL/GenBank/DDBJ whole genome shotgun (WGS) entry which is preliminary data.</text>
</comment>
<keyword evidence="4" id="KW-1185">Reference proteome</keyword>